<dbReference type="GO" id="GO:0004222">
    <property type="term" value="F:metalloendopeptidase activity"/>
    <property type="evidence" value="ECO:0007669"/>
    <property type="project" value="InterPro"/>
</dbReference>
<feature type="transmembrane region" description="Helical" evidence="7">
    <location>
        <begin position="121"/>
        <end position="140"/>
    </location>
</feature>
<evidence type="ECO:0000313" key="10">
    <source>
        <dbReference type="Proteomes" id="UP000192356"/>
    </source>
</evidence>
<keyword evidence="7" id="KW-0812">Transmembrane</keyword>
<keyword evidence="3 6" id="KW-0378">Hydrolase</keyword>
<feature type="domain" description="Peptidase M48" evidence="8">
    <location>
        <begin position="241"/>
        <end position="411"/>
    </location>
</feature>
<dbReference type="EMBL" id="LVKB01000001">
    <property type="protein sequence ID" value="ORD98118.1"/>
    <property type="molecule type" value="Genomic_DNA"/>
</dbReference>
<name>A0A1X0QEA5_9MICR</name>
<dbReference type="Proteomes" id="UP000192356">
    <property type="component" value="Unassembled WGS sequence"/>
</dbReference>
<accession>A0A1X0QEA5</accession>
<dbReference type="VEuPathDB" id="MicrosporidiaDB:HERIO_20"/>
<reference evidence="9 10" key="1">
    <citation type="journal article" date="2017" name="Environ. Microbiol.">
        <title>Decay of the glycolytic pathway and adaptation to intranuclear parasitism within Enterocytozoonidae microsporidia.</title>
        <authorList>
            <person name="Wiredu Boakye D."/>
            <person name="Jaroenlak P."/>
            <person name="Prachumwat A."/>
            <person name="Williams T.A."/>
            <person name="Bateman K.S."/>
            <person name="Itsathitphaisarn O."/>
            <person name="Sritunyalucksana K."/>
            <person name="Paszkiewicz K.H."/>
            <person name="Moore K.A."/>
            <person name="Stentiford G.D."/>
            <person name="Williams B.A."/>
        </authorList>
    </citation>
    <scope>NUCLEOTIDE SEQUENCE [LARGE SCALE GENOMIC DNA]</scope>
    <source>
        <strain evidence="9 10">GB1</strain>
    </source>
</reference>
<dbReference type="AlphaFoldDB" id="A0A1X0QEA5"/>
<organism evidence="9 10">
    <name type="scientific">Hepatospora eriocheir</name>
    <dbReference type="NCBI Taxonomy" id="1081669"/>
    <lineage>
        <taxon>Eukaryota</taxon>
        <taxon>Fungi</taxon>
        <taxon>Fungi incertae sedis</taxon>
        <taxon>Microsporidia</taxon>
        <taxon>Hepatosporidae</taxon>
        <taxon>Hepatospora</taxon>
    </lineage>
</organism>
<comment type="caution">
    <text evidence="9">The sequence shown here is derived from an EMBL/GenBank/DDBJ whole genome shotgun (WGS) entry which is preliminary data.</text>
</comment>
<evidence type="ECO:0000256" key="7">
    <source>
        <dbReference type="SAM" id="Phobius"/>
    </source>
</evidence>
<keyword evidence="7" id="KW-1133">Transmembrane helix</keyword>
<keyword evidence="7" id="KW-0472">Membrane</keyword>
<feature type="transmembrane region" description="Helical" evidence="7">
    <location>
        <begin position="180"/>
        <end position="202"/>
    </location>
</feature>
<evidence type="ECO:0000256" key="4">
    <source>
        <dbReference type="ARBA" id="ARBA00022833"/>
    </source>
</evidence>
<proteinExistence type="inferred from homology"/>
<evidence type="ECO:0000256" key="2">
    <source>
        <dbReference type="ARBA" id="ARBA00022723"/>
    </source>
</evidence>
<dbReference type="GO" id="GO:0006508">
    <property type="term" value="P:proteolysis"/>
    <property type="evidence" value="ECO:0007669"/>
    <property type="project" value="UniProtKB-KW"/>
</dbReference>
<comment type="similarity">
    <text evidence="6">Belongs to the peptidase M48 family.</text>
</comment>
<evidence type="ECO:0000256" key="1">
    <source>
        <dbReference type="ARBA" id="ARBA00022670"/>
    </source>
</evidence>
<feature type="transmembrane region" description="Helical" evidence="7">
    <location>
        <begin position="6"/>
        <end position="30"/>
    </location>
</feature>
<feature type="transmembrane region" description="Helical" evidence="7">
    <location>
        <begin position="293"/>
        <end position="312"/>
    </location>
</feature>
<evidence type="ECO:0000256" key="5">
    <source>
        <dbReference type="ARBA" id="ARBA00023049"/>
    </source>
</evidence>
<evidence type="ECO:0000259" key="8">
    <source>
        <dbReference type="Pfam" id="PF01435"/>
    </source>
</evidence>
<keyword evidence="2" id="KW-0479">Metal-binding</keyword>
<comment type="cofactor">
    <cofactor evidence="6">
        <name>Zn(2+)</name>
        <dbReference type="ChEBI" id="CHEBI:29105"/>
    </cofactor>
    <text evidence="6">Binds 1 zinc ion per subunit.</text>
</comment>
<dbReference type="GO" id="GO:0046872">
    <property type="term" value="F:metal ion binding"/>
    <property type="evidence" value="ECO:0007669"/>
    <property type="project" value="UniProtKB-KW"/>
</dbReference>
<feature type="transmembrane region" description="Helical" evidence="7">
    <location>
        <begin position="72"/>
        <end position="90"/>
    </location>
</feature>
<keyword evidence="10" id="KW-1185">Reference proteome</keyword>
<keyword evidence="1 6" id="KW-0645">Protease</keyword>
<keyword evidence="4 6" id="KW-0862">Zinc</keyword>
<gene>
    <name evidence="9" type="ORF">HERIO_20</name>
</gene>
<dbReference type="Pfam" id="PF01435">
    <property type="entry name" value="Peptidase_M48"/>
    <property type="match status" value="1"/>
</dbReference>
<dbReference type="OrthoDB" id="360839at2759"/>
<protein>
    <recommendedName>
        <fullName evidence="8">Peptidase M48 domain-containing protein</fullName>
    </recommendedName>
</protein>
<evidence type="ECO:0000256" key="6">
    <source>
        <dbReference type="RuleBase" id="RU003983"/>
    </source>
</evidence>
<evidence type="ECO:0000256" key="3">
    <source>
        <dbReference type="ARBA" id="ARBA00022801"/>
    </source>
</evidence>
<feature type="transmembrane region" description="Helical" evidence="7">
    <location>
        <begin position="152"/>
        <end position="174"/>
    </location>
</feature>
<dbReference type="VEuPathDB" id="MicrosporidiaDB:A0H76_2294"/>
<sequence length="412" mass="47828">MKLKYSHIIYLSFLVSISILFYEFFSITYFHKHLIDKTKGLKNNSATKKLANKDKEYIPSQRKATKSRARKVKGEIFSMIGLGILAYVFFNVRIRSKLMHLCDRRLTIIPTDSDVVERKELNFVCLFITLSLAIIYKNNLFSIFGIEVSGPLFNITCYIFLFSILLPFIIILIYNLMTIFRVNIIFAFYLAFIIKGCCEFFIQEDIDLSEFKKVNIKEFSPKVVDFLKSRGLENSVYKEKKPSDSINAALVGWGEYEHIEIYGDHNDFTNKEFESVLMHEIGHSKDYSLFKKAIVLLLMKLAELATVTFIFLKLPRGYKDEHMSDIGCFLILLKLYSALINRYYSVFHKLSSQNAEINADLIAKRQGFGIELGKVLFSITIHSNELLKSTWLYNAFSSYHPTIYSRVEYLSS</sequence>
<keyword evidence="5 6" id="KW-0482">Metalloprotease</keyword>
<dbReference type="InterPro" id="IPR001915">
    <property type="entry name" value="Peptidase_M48"/>
</dbReference>
<evidence type="ECO:0000313" key="9">
    <source>
        <dbReference type="EMBL" id="ORD98118.1"/>
    </source>
</evidence>